<dbReference type="InterPro" id="IPR002350">
    <property type="entry name" value="Kazal_dom"/>
</dbReference>
<proteinExistence type="predicted"/>
<dbReference type="GO" id="GO:0030510">
    <property type="term" value="P:regulation of BMP signaling pathway"/>
    <property type="evidence" value="ECO:0007669"/>
    <property type="project" value="TreeGrafter"/>
</dbReference>
<organism evidence="3 4">
    <name type="scientific">Collichthys lucidus</name>
    <name type="common">Big head croaker</name>
    <name type="synonym">Sciaena lucida</name>
    <dbReference type="NCBI Taxonomy" id="240159"/>
    <lineage>
        <taxon>Eukaryota</taxon>
        <taxon>Metazoa</taxon>
        <taxon>Chordata</taxon>
        <taxon>Craniata</taxon>
        <taxon>Vertebrata</taxon>
        <taxon>Euteleostomi</taxon>
        <taxon>Actinopterygii</taxon>
        <taxon>Neopterygii</taxon>
        <taxon>Teleostei</taxon>
        <taxon>Neoteleostei</taxon>
        <taxon>Acanthomorphata</taxon>
        <taxon>Eupercaria</taxon>
        <taxon>Sciaenidae</taxon>
        <taxon>Collichthys</taxon>
    </lineage>
</organism>
<accession>A0A4U5UBZ4</accession>
<dbReference type="SUPFAM" id="SSF100895">
    <property type="entry name" value="Kazal-type serine protease inhibitors"/>
    <property type="match status" value="1"/>
</dbReference>
<evidence type="ECO:0000313" key="4">
    <source>
        <dbReference type="Proteomes" id="UP000298787"/>
    </source>
</evidence>
<dbReference type="GO" id="GO:0030154">
    <property type="term" value="P:cell differentiation"/>
    <property type="evidence" value="ECO:0007669"/>
    <property type="project" value="TreeGrafter"/>
</dbReference>
<dbReference type="STRING" id="240159.A0A4U5UBZ4"/>
<evidence type="ECO:0000259" key="2">
    <source>
        <dbReference type="PROSITE" id="PS51465"/>
    </source>
</evidence>
<dbReference type="Pfam" id="PF07648">
    <property type="entry name" value="Kazal_2"/>
    <property type="match status" value="1"/>
</dbReference>
<name>A0A4U5UBZ4_COLLU</name>
<protein>
    <submittedName>
        <fullName evidence="3">Follistatin-related protein 5</fullName>
    </submittedName>
</protein>
<dbReference type="CDD" id="cd00104">
    <property type="entry name" value="KAZAL_FS"/>
    <property type="match status" value="1"/>
</dbReference>
<dbReference type="PROSITE" id="PS51465">
    <property type="entry name" value="KAZAL_2"/>
    <property type="match status" value="1"/>
</dbReference>
<dbReference type="Proteomes" id="UP000298787">
    <property type="component" value="Chromosome 6"/>
</dbReference>
<gene>
    <name evidence="3" type="ORF">D9C73_006117</name>
</gene>
<dbReference type="GO" id="GO:0005615">
    <property type="term" value="C:extracellular space"/>
    <property type="evidence" value="ECO:0007669"/>
    <property type="project" value="TreeGrafter"/>
</dbReference>
<dbReference type="Gene3D" id="3.30.60.30">
    <property type="match status" value="1"/>
</dbReference>
<evidence type="ECO:0000313" key="3">
    <source>
        <dbReference type="EMBL" id="TKS72044.1"/>
    </source>
</evidence>
<dbReference type="InterPro" id="IPR036058">
    <property type="entry name" value="Kazal_dom_sf"/>
</dbReference>
<dbReference type="InterPro" id="IPR050653">
    <property type="entry name" value="Prot_Inhib_GrowthFact_Antg"/>
</dbReference>
<keyword evidence="4" id="KW-1185">Reference proteome</keyword>
<dbReference type="AlphaFoldDB" id="A0A4U5UBZ4"/>
<dbReference type="PANTHER" id="PTHR10913">
    <property type="entry name" value="FOLLISTATIN-RELATED"/>
    <property type="match status" value="1"/>
</dbReference>
<dbReference type="SMART" id="SM00280">
    <property type="entry name" value="KAZAL"/>
    <property type="match status" value="1"/>
</dbReference>
<sequence length="132" mass="15025">MCVQATPNCWLNELQLFGSAVIPGFMGHNVYPGPCEHKYCGLGRHCVVNHETEQGECKCLDHCKPHYKPVCGSDGKLYQNHCELHRASCLRGHRITIMHSEECFYKDFHPLHSLPSPVYTQSASIRNAEWDI</sequence>
<dbReference type="PANTHER" id="PTHR10913:SF44">
    <property type="entry name" value="FOLLISTATIN-RELATED PROTEIN 5"/>
    <property type="match status" value="1"/>
</dbReference>
<feature type="domain" description="Kazal-like" evidence="2">
    <location>
        <begin position="51"/>
        <end position="105"/>
    </location>
</feature>
<evidence type="ECO:0000256" key="1">
    <source>
        <dbReference type="ARBA" id="ARBA00023157"/>
    </source>
</evidence>
<reference evidence="3 4" key="1">
    <citation type="submission" date="2019-01" db="EMBL/GenBank/DDBJ databases">
        <title>Genome Assembly of Collichthys lucidus.</title>
        <authorList>
            <person name="Cai M."/>
            <person name="Xiao S."/>
        </authorList>
    </citation>
    <scope>NUCLEOTIDE SEQUENCE [LARGE SCALE GENOMIC DNA]</scope>
    <source>
        <strain evidence="3">JT15FE1705JMU</strain>
        <tissue evidence="3">Muscle</tissue>
    </source>
</reference>
<dbReference type="EMBL" id="CM014083">
    <property type="protein sequence ID" value="TKS72044.1"/>
    <property type="molecule type" value="Genomic_DNA"/>
</dbReference>
<keyword evidence="1" id="KW-1015">Disulfide bond</keyword>
<dbReference type="FunFam" id="3.30.60.30:FF:000007">
    <property type="entry name" value="follistatin-related protein 5 isoform X1"/>
    <property type="match status" value="1"/>
</dbReference>